<dbReference type="Proteomes" id="UP000030690">
    <property type="component" value="Unassembled WGS sequence"/>
</dbReference>
<dbReference type="OrthoDB" id="194468at2759"/>
<dbReference type="PANTHER" id="PTHR12941">
    <property type="entry name" value="ER MEMBRANE PROTEIN COMPLEX"/>
    <property type="match status" value="1"/>
</dbReference>
<dbReference type="InterPro" id="IPR005366">
    <property type="entry name" value="EMC8/9"/>
</dbReference>
<evidence type="ECO:0000313" key="2">
    <source>
        <dbReference type="Proteomes" id="UP000030690"/>
    </source>
</evidence>
<gene>
    <name evidence="1" type="ORF">PFFVO_05581</name>
</gene>
<dbReference type="GO" id="GO:0072546">
    <property type="term" value="C:EMC complex"/>
    <property type="evidence" value="ECO:0007669"/>
    <property type="project" value="InterPro"/>
</dbReference>
<reference evidence="1 2" key="2">
    <citation type="submission" date="2013-02" db="EMBL/GenBank/DDBJ databases">
        <title>The Genome Sequence of Plasmodium falciparum Vietnam Oak-Knoll (FVO).</title>
        <authorList>
            <consortium name="The Broad Institute Genome Sequencing Platform"/>
            <consortium name="The Broad Institute Genome Sequencing Center for Infectious Disease"/>
            <person name="Neafsey D."/>
            <person name="Cheeseman I."/>
            <person name="Volkman S."/>
            <person name="Adams J."/>
            <person name="Walker B."/>
            <person name="Young S.K."/>
            <person name="Zeng Q."/>
            <person name="Gargeya S."/>
            <person name="Fitzgerald M."/>
            <person name="Haas B."/>
            <person name="Abouelleil A."/>
            <person name="Alvarado L."/>
            <person name="Arachchi H.M."/>
            <person name="Berlin A.M."/>
            <person name="Chapman S.B."/>
            <person name="Dewar J."/>
            <person name="Goldberg J."/>
            <person name="Griggs A."/>
            <person name="Gujja S."/>
            <person name="Hansen M."/>
            <person name="Howarth C."/>
            <person name="Imamovic A."/>
            <person name="Larimer J."/>
            <person name="McCowan C."/>
            <person name="Murphy C."/>
            <person name="Neiman D."/>
            <person name="Pearson M."/>
            <person name="Priest M."/>
            <person name="Roberts A."/>
            <person name="Saif S."/>
            <person name="Shea T."/>
            <person name="Sisk P."/>
            <person name="Sykes S."/>
            <person name="Wortman J."/>
            <person name="Nusbaum C."/>
            <person name="Birren B."/>
        </authorList>
    </citation>
    <scope>NUCLEOTIDE SEQUENCE [LARGE SCALE GENOMIC DNA]</scope>
    <source>
        <strain evidence="2">Vietnam Oak-Knoll (FVO)</strain>
    </source>
</reference>
<protein>
    <recommendedName>
        <fullName evidence="3">MPN domain-containing protein</fullName>
    </recommendedName>
</protein>
<name>A0A024UYG3_PLAFA</name>
<proteinExistence type="predicted"/>
<reference evidence="1 2" key="1">
    <citation type="submission" date="2013-02" db="EMBL/GenBank/DDBJ databases">
        <title>The Genome Annotation of Plasmodium falciparum Vietnam Oak-Knoll (FVO).</title>
        <authorList>
            <consortium name="The Broad Institute Genome Sequencing Platform"/>
            <consortium name="The Broad Institute Genome Sequencing Center for Infectious Disease"/>
            <person name="Neafsey D."/>
            <person name="Hoffman S."/>
            <person name="Volkman S."/>
            <person name="Rosenthal P."/>
            <person name="Walker B."/>
            <person name="Young S.K."/>
            <person name="Zeng Q."/>
            <person name="Gargeya S."/>
            <person name="Fitzgerald M."/>
            <person name="Haas B."/>
            <person name="Abouelleil A."/>
            <person name="Allen A.W."/>
            <person name="Alvarado L."/>
            <person name="Arachchi H.M."/>
            <person name="Berlin A.M."/>
            <person name="Chapman S.B."/>
            <person name="Gainer-Dewar J."/>
            <person name="Goldberg J."/>
            <person name="Griggs A."/>
            <person name="Gujja S."/>
            <person name="Hansen M."/>
            <person name="Howarth C."/>
            <person name="Imamovic A."/>
            <person name="Ireland A."/>
            <person name="Larimer J."/>
            <person name="McCowan C."/>
            <person name="Murphy C."/>
            <person name="Pearson M."/>
            <person name="Poon T.W."/>
            <person name="Priest M."/>
            <person name="Roberts A."/>
            <person name="Saif S."/>
            <person name="Shea T."/>
            <person name="Sisk P."/>
            <person name="Sykes S."/>
            <person name="Wortman J."/>
            <person name="Nusbaum C."/>
            <person name="Birren B."/>
        </authorList>
    </citation>
    <scope>NUCLEOTIDE SEQUENCE [LARGE SCALE GENOMIC DNA]</scope>
    <source>
        <strain evidence="2">Vietnam Oak-Knoll (FVO)</strain>
    </source>
</reference>
<dbReference type="Pfam" id="PF03665">
    <property type="entry name" value="UPF0172"/>
    <property type="match status" value="1"/>
</dbReference>
<evidence type="ECO:0000313" key="1">
    <source>
        <dbReference type="EMBL" id="ETW15287.1"/>
    </source>
</evidence>
<dbReference type="AlphaFoldDB" id="A0A024UYG3"/>
<dbReference type="PANTHER" id="PTHR12941:SF10">
    <property type="entry name" value="ER MEMBRANE PROTEIN COMPLEX SUBUNIT 8_9 HOMOLOG"/>
    <property type="match status" value="1"/>
</dbReference>
<dbReference type="SMR" id="A0A024UYG3"/>
<accession>A0A024UYG3</accession>
<dbReference type="EMBL" id="KI925184">
    <property type="protein sequence ID" value="ETW15287.1"/>
    <property type="molecule type" value="Genomic_DNA"/>
</dbReference>
<evidence type="ECO:0008006" key="3">
    <source>
        <dbReference type="Google" id="ProtNLM"/>
    </source>
</evidence>
<sequence>MKYTEITIDDGAYAKIFMHSIKYSCDDVCGILIGKYLSSNEKKKKCLITNYIPLFHTHILSPYLNLAFTLVENYYKDKDERIIGYFHISSDDSKNSDIENIKVCELISEKLIKNYNDAFVCLLEFSKYVNDEDNCLNIFMKNDKSNWEKGNVVISNKNKEFLKKNISNQHYLNIYDFDDHLNSMKCDFMNPDLFNNVS</sequence>
<dbReference type="CDD" id="cd08060">
    <property type="entry name" value="MPN_UPF0172"/>
    <property type="match status" value="1"/>
</dbReference>
<organism evidence="1 2">
    <name type="scientific">Plasmodium falciparum Vietnam Oak-Knoll</name>
    <name type="common">FVO</name>
    <dbReference type="NCBI Taxonomy" id="1036723"/>
    <lineage>
        <taxon>Eukaryota</taxon>
        <taxon>Sar</taxon>
        <taxon>Alveolata</taxon>
        <taxon>Apicomplexa</taxon>
        <taxon>Aconoidasida</taxon>
        <taxon>Haemosporida</taxon>
        <taxon>Plasmodiidae</taxon>
        <taxon>Plasmodium</taxon>
        <taxon>Plasmodium (Laverania)</taxon>
    </lineage>
</organism>